<feature type="compositionally biased region" description="Basic and acidic residues" evidence="1">
    <location>
        <begin position="48"/>
        <end position="66"/>
    </location>
</feature>
<organism evidence="2 3">
    <name type="scientific">Melipona quadrifasciata</name>
    <dbReference type="NCBI Taxonomy" id="166423"/>
    <lineage>
        <taxon>Eukaryota</taxon>
        <taxon>Metazoa</taxon>
        <taxon>Ecdysozoa</taxon>
        <taxon>Arthropoda</taxon>
        <taxon>Hexapoda</taxon>
        <taxon>Insecta</taxon>
        <taxon>Pterygota</taxon>
        <taxon>Neoptera</taxon>
        <taxon>Endopterygota</taxon>
        <taxon>Hymenoptera</taxon>
        <taxon>Apocrita</taxon>
        <taxon>Aculeata</taxon>
        <taxon>Apoidea</taxon>
        <taxon>Anthophila</taxon>
        <taxon>Apidae</taxon>
        <taxon>Melipona</taxon>
    </lineage>
</organism>
<keyword evidence="3" id="KW-1185">Reference proteome</keyword>
<reference evidence="2 3" key="1">
    <citation type="submission" date="2015-07" db="EMBL/GenBank/DDBJ databases">
        <title>The genome of Melipona quadrifasciata.</title>
        <authorList>
            <person name="Pan H."/>
            <person name="Kapheim K."/>
        </authorList>
    </citation>
    <scope>NUCLEOTIDE SEQUENCE [LARGE SCALE GENOMIC DNA]</scope>
    <source>
        <strain evidence="2">0111107301</strain>
        <tissue evidence="2">Whole body</tissue>
    </source>
</reference>
<accession>A0A0N1IT60</accession>
<evidence type="ECO:0000313" key="2">
    <source>
        <dbReference type="EMBL" id="KOX69974.1"/>
    </source>
</evidence>
<evidence type="ECO:0000256" key="1">
    <source>
        <dbReference type="SAM" id="MobiDB-lite"/>
    </source>
</evidence>
<feature type="region of interest" description="Disordered" evidence="1">
    <location>
        <begin position="35"/>
        <end position="115"/>
    </location>
</feature>
<sequence length="280" mass="32830">MKFKYKCNSHKREFTLPIKHYDNILLIFVRDKKISDQRRNPGRTIKPPNKEESLEEPLRDQAKPKSEPNVPNPKRRFPRRFSSRMKEVGPSVNSREEEQKGPGSFAGMENGSCMHNTVPFQQASKHFRERQYRPNRIAYPSFGSRAKTILQTQTTYLNCQNKTNLQKFKKKINYFPNLFAPGSKLTVLFCGWTASGIKMQQALEINSSQTSNRHKSVSRDMMYVTTFRSSRYVGFNLRMKSLFHVQDARIRNLCPKLAKIFFSFTVNAWLVKELIKRHQK</sequence>
<dbReference type="Proteomes" id="UP000053105">
    <property type="component" value="Unassembled WGS sequence"/>
</dbReference>
<dbReference type="EMBL" id="KQ435878">
    <property type="protein sequence ID" value="KOX69974.1"/>
    <property type="molecule type" value="Genomic_DNA"/>
</dbReference>
<proteinExistence type="predicted"/>
<evidence type="ECO:0000313" key="3">
    <source>
        <dbReference type="Proteomes" id="UP000053105"/>
    </source>
</evidence>
<dbReference type="AlphaFoldDB" id="A0A0N1IT60"/>
<gene>
    <name evidence="2" type="ORF">WN51_04489</name>
</gene>
<protein>
    <submittedName>
        <fullName evidence="2">Uncharacterized protein</fullName>
    </submittedName>
</protein>
<name>A0A0N1IT60_9HYME</name>
<feature type="compositionally biased region" description="Basic residues" evidence="1">
    <location>
        <begin position="73"/>
        <end position="83"/>
    </location>
</feature>